<name>A0A8I0ZKD5_RHOER</name>
<comment type="caution">
    <text evidence="1">The sequence shown here is derived from an EMBL/GenBank/DDBJ whole genome shotgun (WGS) entry which is preliminary data.</text>
</comment>
<dbReference type="EMBL" id="JAECSB010000010">
    <property type="protein sequence ID" value="MBH5141139.1"/>
    <property type="molecule type" value="Genomic_DNA"/>
</dbReference>
<keyword evidence="2" id="KW-1185">Reference proteome</keyword>
<accession>A0A8I0ZKD5</accession>
<sequence>MGAQRLSAETGHRVDLTDASFRLPDAVAPIWDEPIPLPPGAPKPMVWLLGAHGGAGTSTLAQVLAPAAECGRRWPGGHGGQSPFVAVVARETVSGLVRAHELLRQHAAGKGGPSQVVGLITVADRPGRKVPKPIQQTLDLVTSLTAAQWRVGWIEQYPLVRDPTSLQVWSPFDPEPERKRGPDDVPADIAELGKALRESIIARIKTQQS</sequence>
<protein>
    <submittedName>
        <fullName evidence="1">Uncharacterized protein</fullName>
    </submittedName>
</protein>
<proteinExistence type="predicted"/>
<dbReference type="AlphaFoldDB" id="A0A8I0ZKD5"/>
<dbReference type="Pfam" id="PF20373">
    <property type="entry name" value="DUF6668"/>
    <property type="match status" value="1"/>
</dbReference>
<gene>
    <name evidence="1" type="ORF">I3517_00715</name>
</gene>
<dbReference type="Proteomes" id="UP000627573">
    <property type="component" value="Unassembled WGS sequence"/>
</dbReference>
<evidence type="ECO:0000313" key="2">
    <source>
        <dbReference type="Proteomes" id="UP000627573"/>
    </source>
</evidence>
<dbReference type="InterPro" id="IPR046609">
    <property type="entry name" value="DUF6668"/>
</dbReference>
<dbReference type="RefSeq" id="WP_197940401.1">
    <property type="nucleotide sequence ID" value="NZ_JAECSB010000010.1"/>
</dbReference>
<reference evidence="1 2" key="1">
    <citation type="submission" date="2020-12" db="EMBL/GenBank/DDBJ databases">
        <title>Draft genome sequence of furan degrading bacterial strain FUR100.</title>
        <authorList>
            <person name="Woiski C."/>
        </authorList>
    </citation>
    <scope>NUCLEOTIDE SEQUENCE [LARGE SCALE GENOMIC DNA]</scope>
    <source>
        <strain evidence="1 2">FUR100</strain>
    </source>
</reference>
<organism evidence="1 2">
    <name type="scientific">Rhodococcus erythropolis</name>
    <name type="common">Arthrobacter picolinophilus</name>
    <dbReference type="NCBI Taxonomy" id="1833"/>
    <lineage>
        <taxon>Bacteria</taxon>
        <taxon>Bacillati</taxon>
        <taxon>Actinomycetota</taxon>
        <taxon>Actinomycetes</taxon>
        <taxon>Mycobacteriales</taxon>
        <taxon>Nocardiaceae</taxon>
        <taxon>Rhodococcus</taxon>
        <taxon>Rhodococcus erythropolis group</taxon>
    </lineage>
</organism>
<evidence type="ECO:0000313" key="1">
    <source>
        <dbReference type="EMBL" id="MBH5141139.1"/>
    </source>
</evidence>